<dbReference type="RefSeq" id="WP_271054849.1">
    <property type="nucleotide sequence ID" value="NZ_JAQIIO010000008.1"/>
</dbReference>
<accession>A0ABT4W3R3</accession>
<sequence>MLKSELRSFHAVAKHAGFSAASKVLNVSQPTLSTQVKALEQRYGVELFARVGRKVRLTTAGKELFEITSRLSQAETDAENLLDSFRGFHRGQLNIAAVGPFHATNMIIAFKSRNPSIEVGVRFGNSQRCFERILSLEADVGIIAEVPTDTRVEVKPYSQHNVVVFVNSDHPFFNRESISIYELENQPVVRREPGSTTRSAIEEEMDRRGIRISPILELGSREAIWKTVEQGMGIGFVADFEFVPHANLRAIPINDAQVQTGYFLAYLKERKNSRLISSFTDIAIGTVSNCLTSAPMGPNGAIY</sequence>
<gene>
    <name evidence="6" type="ORF">O2N63_13705</name>
</gene>
<organism evidence="6 7">
    <name type="scientific">Aliiroseovarius salicola</name>
    <dbReference type="NCBI Taxonomy" id="3009082"/>
    <lineage>
        <taxon>Bacteria</taxon>
        <taxon>Pseudomonadati</taxon>
        <taxon>Pseudomonadota</taxon>
        <taxon>Alphaproteobacteria</taxon>
        <taxon>Rhodobacterales</taxon>
        <taxon>Paracoccaceae</taxon>
        <taxon>Aliiroseovarius</taxon>
    </lineage>
</organism>
<evidence type="ECO:0000259" key="5">
    <source>
        <dbReference type="PROSITE" id="PS50931"/>
    </source>
</evidence>
<dbReference type="InterPro" id="IPR036390">
    <property type="entry name" value="WH_DNA-bd_sf"/>
</dbReference>
<dbReference type="PANTHER" id="PTHR30126">
    <property type="entry name" value="HTH-TYPE TRANSCRIPTIONAL REGULATOR"/>
    <property type="match status" value="1"/>
</dbReference>
<dbReference type="EMBL" id="JAQIIO010000008">
    <property type="protein sequence ID" value="MDA5095139.1"/>
    <property type="molecule type" value="Genomic_DNA"/>
</dbReference>
<reference evidence="6 7" key="1">
    <citation type="submission" date="2023-01" db="EMBL/GenBank/DDBJ databases">
        <authorList>
            <person name="Yoon J.-W."/>
        </authorList>
    </citation>
    <scope>NUCLEOTIDE SEQUENCE [LARGE SCALE GENOMIC DNA]</scope>
    <source>
        <strain evidence="6 7">KMU-50</strain>
    </source>
</reference>
<protein>
    <submittedName>
        <fullName evidence="6">LysR substrate-binding domain-containing protein</fullName>
    </submittedName>
</protein>
<evidence type="ECO:0000256" key="3">
    <source>
        <dbReference type="ARBA" id="ARBA00023125"/>
    </source>
</evidence>
<dbReference type="PRINTS" id="PR00039">
    <property type="entry name" value="HTHLYSR"/>
</dbReference>
<dbReference type="Gene3D" id="3.40.190.290">
    <property type="match status" value="1"/>
</dbReference>
<evidence type="ECO:0000256" key="2">
    <source>
        <dbReference type="ARBA" id="ARBA00023015"/>
    </source>
</evidence>
<dbReference type="InterPro" id="IPR000847">
    <property type="entry name" value="LysR_HTH_N"/>
</dbReference>
<dbReference type="Proteomes" id="UP001528040">
    <property type="component" value="Unassembled WGS sequence"/>
</dbReference>
<feature type="domain" description="HTH lysR-type" evidence="5">
    <location>
        <begin position="1"/>
        <end position="58"/>
    </location>
</feature>
<keyword evidence="7" id="KW-1185">Reference proteome</keyword>
<evidence type="ECO:0000256" key="4">
    <source>
        <dbReference type="ARBA" id="ARBA00023163"/>
    </source>
</evidence>
<evidence type="ECO:0000313" key="7">
    <source>
        <dbReference type="Proteomes" id="UP001528040"/>
    </source>
</evidence>
<dbReference type="PROSITE" id="PS50931">
    <property type="entry name" value="HTH_LYSR"/>
    <property type="match status" value="1"/>
</dbReference>
<dbReference type="Pfam" id="PF00126">
    <property type="entry name" value="HTH_1"/>
    <property type="match status" value="1"/>
</dbReference>
<evidence type="ECO:0000313" key="6">
    <source>
        <dbReference type="EMBL" id="MDA5095139.1"/>
    </source>
</evidence>
<keyword evidence="2" id="KW-0805">Transcription regulation</keyword>
<dbReference type="CDD" id="cd05466">
    <property type="entry name" value="PBP2_LTTR_substrate"/>
    <property type="match status" value="1"/>
</dbReference>
<dbReference type="InterPro" id="IPR005119">
    <property type="entry name" value="LysR_subst-bd"/>
</dbReference>
<dbReference type="InterPro" id="IPR036388">
    <property type="entry name" value="WH-like_DNA-bd_sf"/>
</dbReference>
<dbReference type="Gene3D" id="1.10.10.10">
    <property type="entry name" value="Winged helix-like DNA-binding domain superfamily/Winged helix DNA-binding domain"/>
    <property type="match status" value="1"/>
</dbReference>
<dbReference type="Pfam" id="PF03466">
    <property type="entry name" value="LysR_substrate"/>
    <property type="match status" value="1"/>
</dbReference>
<evidence type="ECO:0000256" key="1">
    <source>
        <dbReference type="ARBA" id="ARBA00009437"/>
    </source>
</evidence>
<keyword evidence="4" id="KW-0804">Transcription</keyword>
<name>A0ABT4W3R3_9RHOB</name>
<keyword evidence="3" id="KW-0238">DNA-binding</keyword>
<dbReference type="PANTHER" id="PTHR30126:SF94">
    <property type="entry name" value="LYSR FAMILY TRANSCRIPTIONAL REGULATOR"/>
    <property type="match status" value="1"/>
</dbReference>
<dbReference type="SUPFAM" id="SSF53850">
    <property type="entry name" value="Periplasmic binding protein-like II"/>
    <property type="match status" value="1"/>
</dbReference>
<dbReference type="SUPFAM" id="SSF46785">
    <property type="entry name" value="Winged helix' DNA-binding domain"/>
    <property type="match status" value="1"/>
</dbReference>
<proteinExistence type="inferred from homology"/>
<comment type="caution">
    <text evidence="6">The sequence shown here is derived from an EMBL/GenBank/DDBJ whole genome shotgun (WGS) entry which is preliminary data.</text>
</comment>
<comment type="similarity">
    <text evidence="1">Belongs to the LysR transcriptional regulatory family.</text>
</comment>